<reference evidence="1 2" key="1">
    <citation type="journal article" date="2009" name="Stand. Genomic Sci.">
        <title>Complete genome sequence of Catenulispora acidiphila type strain (ID 139908).</title>
        <authorList>
            <person name="Copeland A."/>
            <person name="Lapidus A."/>
            <person name="Glavina Del Rio T."/>
            <person name="Nolan M."/>
            <person name="Lucas S."/>
            <person name="Chen F."/>
            <person name="Tice H."/>
            <person name="Cheng J.F."/>
            <person name="Bruce D."/>
            <person name="Goodwin L."/>
            <person name="Pitluck S."/>
            <person name="Mikhailova N."/>
            <person name="Pati A."/>
            <person name="Ivanova N."/>
            <person name="Mavromatis K."/>
            <person name="Chen A."/>
            <person name="Palaniappan K."/>
            <person name="Chain P."/>
            <person name="Land M."/>
            <person name="Hauser L."/>
            <person name="Chang Y.J."/>
            <person name="Jeffries C.D."/>
            <person name="Chertkov O."/>
            <person name="Brettin T."/>
            <person name="Detter J.C."/>
            <person name="Han C."/>
            <person name="Ali Z."/>
            <person name="Tindall B.J."/>
            <person name="Goker M."/>
            <person name="Bristow J."/>
            <person name="Eisen J.A."/>
            <person name="Markowitz V."/>
            <person name="Hugenholtz P."/>
            <person name="Kyrpides N.C."/>
            <person name="Klenk H.P."/>
        </authorList>
    </citation>
    <scope>NUCLEOTIDE SEQUENCE [LARGE SCALE GENOMIC DNA]</scope>
    <source>
        <strain evidence="2">DSM 44928 / JCM 14897 / NBRC 102108 / NRRL B-24433 / ID139908</strain>
    </source>
</reference>
<evidence type="ECO:0000313" key="1">
    <source>
        <dbReference type="EMBL" id="ACU69435.1"/>
    </source>
</evidence>
<keyword evidence="2" id="KW-1185">Reference proteome</keyword>
<dbReference type="HOGENOM" id="CLU_3041629_0_0_11"/>
<sequence>MSTSMFRPARRTRFPVHVQTGGAQAVEDDDEGLDSLYRLMPIPRSVQPRVGITS</sequence>
<accession>C7PX84</accession>
<dbReference type="InParanoid" id="C7PX84"/>
<dbReference type="STRING" id="479433.Caci_0483"/>
<gene>
    <name evidence="1" type="ordered locus">Caci_0483</name>
</gene>
<dbReference type="AlphaFoldDB" id="C7PX84"/>
<dbReference type="Proteomes" id="UP000000851">
    <property type="component" value="Chromosome"/>
</dbReference>
<evidence type="ECO:0000313" key="2">
    <source>
        <dbReference type="Proteomes" id="UP000000851"/>
    </source>
</evidence>
<dbReference type="KEGG" id="cai:Caci_0483"/>
<dbReference type="EMBL" id="CP001700">
    <property type="protein sequence ID" value="ACU69435.1"/>
    <property type="molecule type" value="Genomic_DNA"/>
</dbReference>
<proteinExistence type="predicted"/>
<organism evidence="1 2">
    <name type="scientific">Catenulispora acidiphila (strain DSM 44928 / JCM 14897 / NBRC 102108 / NRRL B-24433 / ID139908)</name>
    <dbReference type="NCBI Taxonomy" id="479433"/>
    <lineage>
        <taxon>Bacteria</taxon>
        <taxon>Bacillati</taxon>
        <taxon>Actinomycetota</taxon>
        <taxon>Actinomycetes</taxon>
        <taxon>Catenulisporales</taxon>
        <taxon>Catenulisporaceae</taxon>
        <taxon>Catenulispora</taxon>
    </lineage>
</organism>
<name>C7PX84_CATAD</name>
<protein>
    <submittedName>
        <fullName evidence="1">Uncharacterized protein</fullName>
    </submittedName>
</protein>